<gene>
    <name evidence="2" type="ORF">GALL_504380</name>
</gene>
<evidence type="ECO:0000313" key="2">
    <source>
        <dbReference type="EMBL" id="OIQ67974.1"/>
    </source>
</evidence>
<protein>
    <submittedName>
        <fullName evidence="2">Uncharacterized protein</fullName>
    </submittedName>
</protein>
<dbReference type="EMBL" id="MLJW01005582">
    <property type="protein sequence ID" value="OIQ67974.1"/>
    <property type="molecule type" value="Genomic_DNA"/>
</dbReference>
<organism evidence="2">
    <name type="scientific">mine drainage metagenome</name>
    <dbReference type="NCBI Taxonomy" id="410659"/>
    <lineage>
        <taxon>unclassified sequences</taxon>
        <taxon>metagenomes</taxon>
        <taxon>ecological metagenomes</taxon>
    </lineage>
</organism>
<evidence type="ECO:0000256" key="1">
    <source>
        <dbReference type="SAM" id="MobiDB-lite"/>
    </source>
</evidence>
<name>A0A1J5P9L8_9ZZZZ</name>
<proteinExistence type="predicted"/>
<sequence>MRQRLEQGEVGQRGDQAAGEDDGLAADPVGQRAEDDEERRADQQRGGDQQVGRHRIDLEGLGEKEQGVELARVPDHRLTGRQPDQGQDHQLEVRPAGEALGQRRFRRRALIDHLLEHRALIELQPNPQRHAQ</sequence>
<accession>A0A1J5P9L8</accession>
<reference evidence="2" key="1">
    <citation type="submission" date="2016-10" db="EMBL/GenBank/DDBJ databases">
        <title>Sequence of Gallionella enrichment culture.</title>
        <authorList>
            <person name="Poehlein A."/>
            <person name="Muehling M."/>
            <person name="Daniel R."/>
        </authorList>
    </citation>
    <scope>NUCLEOTIDE SEQUENCE</scope>
</reference>
<feature type="region of interest" description="Disordered" evidence="1">
    <location>
        <begin position="1"/>
        <end position="99"/>
    </location>
</feature>
<comment type="caution">
    <text evidence="2">The sequence shown here is derived from an EMBL/GenBank/DDBJ whole genome shotgun (WGS) entry which is preliminary data.</text>
</comment>
<feature type="compositionally biased region" description="Basic and acidic residues" evidence="1">
    <location>
        <begin position="54"/>
        <end position="78"/>
    </location>
</feature>
<dbReference type="AlphaFoldDB" id="A0A1J5P9L8"/>